<gene>
    <name evidence="1" type="ORF">MVEN_01781600</name>
</gene>
<dbReference type="AlphaFoldDB" id="A0A8H6XLZ6"/>
<dbReference type="Proteomes" id="UP000620124">
    <property type="component" value="Unassembled WGS sequence"/>
</dbReference>
<protein>
    <submittedName>
        <fullName evidence="1">Uncharacterized protein</fullName>
    </submittedName>
</protein>
<evidence type="ECO:0000313" key="1">
    <source>
        <dbReference type="EMBL" id="KAF7343487.1"/>
    </source>
</evidence>
<sequence>MSPRLFLSESRRRIRSFPTGMRIKRVGNITLVLLGQDDNVEQPRVESGTQVNGTVLLDHTENIESVVLKIDGLLETVPLPASYRSIPLFCITKKLYTNEGSPSPPICPHNLAFSHSVFRHNEKLYPLPPDMSYVLPKHNALC</sequence>
<proteinExistence type="predicted"/>
<organism evidence="1 2">
    <name type="scientific">Mycena venus</name>
    <dbReference type="NCBI Taxonomy" id="2733690"/>
    <lineage>
        <taxon>Eukaryota</taxon>
        <taxon>Fungi</taxon>
        <taxon>Dikarya</taxon>
        <taxon>Basidiomycota</taxon>
        <taxon>Agaricomycotina</taxon>
        <taxon>Agaricomycetes</taxon>
        <taxon>Agaricomycetidae</taxon>
        <taxon>Agaricales</taxon>
        <taxon>Marasmiineae</taxon>
        <taxon>Mycenaceae</taxon>
        <taxon>Mycena</taxon>
    </lineage>
</organism>
<evidence type="ECO:0000313" key="2">
    <source>
        <dbReference type="Proteomes" id="UP000620124"/>
    </source>
</evidence>
<accession>A0A8H6XLZ6</accession>
<keyword evidence="2" id="KW-1185">Reference proteome</keyword>
<name>A0A8H6XLZ6_9AGAR</name>
<comment type="caution">
    <text evidence="1">The sequence shown here is derived from an EMBL/GenBank/DDBJ whole genome shotgun (WGS) entry which is preliminary data.</text>
</comment>
<dbReference type="EMBL" id="JACAZI010000016">
    <property type="protein sequence ID" value="KAF7343487.1"/>
    <property type="molecule type" value="Genomic_DNA"/>
</dbReference>
<reference evidence="1" key="1">
    <citation type="submission" date="2020-05" db="EMBL/GenBank/DDBJ databases">
        <title>Mycena genomes resolve the evolution of fungal bioluminescence.</title>
        <authorList>
            <person name="Tsai I.J."/>
        </authorList>
    </citation>
    <scope>NUCLEOTIDE SEQUENCE</scope>
    <source>
        <strain evidence="1">CCC161011</strain>
    </source>
</reference>
<dbReference type="OrthoDB" id="3252135at2759"/>